<keyword evidence="2" id="KW-1185">Reference proteome</keyword>
<dbReference type="Proteomes" id="UP000181790">
    <property type="component" value="Unassembled WGS sequence"/>
</dbReference>
<accession>A0A1S2VBX1</accession>
<comment type="caution">
    <text evidence="1">The sequence shown here is derived from an EMBL/GenBank/DDBJ whole genome shotgun (WGS) entry which is preliminary data.</text>
</comment>
<organism evidence="1 2">
    <name type="scientific">Arsenicibacter rosenii</name>
    <dbReference type="NCBI Taxonomy" id="1750698"/>
    <lineage>
        <taxon>Bacteria</taxon>
        <taxon>Pseudomonadati</taxon>
        <taxon>Bacteroidota</taxon>
        <taxon>Cytophagia</taxon>
        <taxon>Cytophagales</taxon>
        <taxon>Spirosomataceae</taxon>
        <taxon>Arsenicibacter</taxon>
    </lineage>
</organism>
<reference evidence="1 2" key="1">
    <citation type="submission" date="2016-10" db="EMBL/GenBank/DDBJ databases">
        <title>Arsenicibacter rosenii gen. nov., sp. nov., an efficient arsenic-methylating bacterium isolated from an arsenic-contaminated paddy soil.</title>
        <authorList>
            <person name="Huang K."/>
        </authorList>
    </citation>
    <scope>NUCLEOTIDE SEQUENCE [LARGE SCALE GENOMIC DNA]</scope>
    <source>
        <strain evidence="1 2">SM-1</strain>
    </source>
</reference>
<protein>
    <recommendedName>
        <fullName evidence="3">Phage portal protein</fullName>
    </recommendedName>
</protein>
<dbReference type="EMBL" id="MORL01000191">
    <property type="protein sequence ID" value="OIN55438.1"/>
    <property type="molecule type" value="Genomic_DNA"/>
</dbReference>
<dbReference type="RefSeq" id="WP_071506934.1">
    <property type="nucleotide sequence ID" value="NZ_MORL01000191.1"/>
</dbReference>
<evidence type="ECO:0008006" key="3">
    <source>
        <dbReference type="Google" id="ProtNLM"/>
    </source>
</evidence>
<dbReference type="AlphaFoldDB" id="A0A1S2VBX1"/>
<name>A0A1S2VBX1_9BACT</name>
<evidence type="ECO:0000313" key="1">
    <source>
        <dbReference type="EMBL" id="OIN55438.1"/>
    </source>
</evidence>
<proteinExistence type="predicted"/>
<feature type="non-terminal residue" evidence="1">
    <location>
        <position position="1"/>
    </location>
</feature>
<sequence length="295" mass="32763">FTRIEYEPDGTPVLSVSDCFITRIGRPASGNKATEFHINPYFGSHAAGLQSGTDKLPAFDRKRPDQHVASIWHGREYISGQPFYAFPSWWCSRDWIELANLIAPFHISGLKNGYNIKYVIKVPKDYFDKEGGRTLDPKEVQKKWADWTQKMSDWLAGTDNVNKALIVRYLRGDDGKALDAIDVVPLKNENSDDAYSKVWEMANIGITNAVGILPVLGGVTPGSKSGDSGSQIRVVANYQQSYRTPVHRKIILEPINFALRAMGYTDVVRLFKDVQLTTLDAAPSGTQPAVNANTA</sequence>
<feature type="non-terminal residue" evidence="1">
    <location>
        <position position="295"/>
    </location>
</feature>
<evidence type="ECO:0000313" key="2">
    <source>
        <dbReference type="Proteomes" id="UP000181790"/>
    </source>
</evidence>
<gene>
    <name evidence="1" type="ORF">BLX24_30720</name>
</gene>